<sequence length="148" mass="17104">MTTTTTQLVSLTILCKRHDDTPIHMHATYTHACDIYTRMRHIPTHATYTHAIMFHSFQDSFFCLSCIYKHVLDLLRQQRSHSSRFILCLFSFVWFLVMKHGSSIDASIIVGCVDYTPLNYLFTLFCCGTMRRVFVVVVVVVVVCCVIN</sequence>
<gene>
    <name evidence="2" type="ORF">QBC36DRAFT_86725</name>
</gene>
<protein>
    <recommendedName>
        <fullName evidence="4">Transmembrane protein</fullName>
    </recommendedName>
</protein>
<dbReference type="AlphaFoldDB" id="A0AAN6VXY9"/>
<organism evidence="2 3">
    <name type="scientific">Triangularia setosa</name>
    <dbReference type="NCBI Taxonomy" id="2587417"/>
    <lineage>
        <taxon>Eukaryota</taxon>
        <taxon>Fungi</taxon>
        <taxon>Dikarya</taxon>
        <taxon>Ascomycota</taxon>
        <taxon>Pezizomycotina</taxon>
        <taxon>Sordariomycetes</taxon>
        <taxon>Sordariomycetidae</taxon>
        <taxon>Sordariales</taxon>
        <taxon>Podosporaceae</taxon>
        <taxon>Triangularia</taxon>
    </lineage>
</organism>
<reference evidence="2" key="2">
    <citation type="submission" date="2023-05" db="EMBL/GenBank/DDBJ databases">
        <authorList>
            <consortium name="Lawrence Berkeley National Laboratory"/>
            <person name="Steindorff A."/>
            <person name="Hensen N."/>
            <person name="Bonometti L."/>
            <person name="Westerberg I."/>
            <person name="Brannstrom I.O."/>
            <person name="Guillou S."/>
            <person name="Cros-Aarteil S."/>
            <person name="Calhoun S."/>
            <person name="Haridas S."/>
            <person name="Kuo A."/>
            <person name="Mondo S."/>
            <person name="Pangilinan J."/>
            <person name="Riley R."/>
            <person name="Labutti K."/>
            <person name="Andreopoulos B."/>
            <person name="Lipzen A."/>
            <person name="Chen C."/>
            <person name="Yanf M."/>
            <person name="Daum C."/>
            <person name="Ng V."/>
            <person name="Clum A."/>
            <person name="Ohm R."/>
            <person name="Martin F."/>
            <person name="Silar P."/>
            <person name="Natvig D."/>
            <person name="Lalanne C."/>
            <person name="Gautier V."/>
            <person name="Ament-Velasquez S.L."/>
            <person name="Kruys A."/>
            <person name="Hutchinson M.I."/>
            <person name="Powell A.J."/>
            <person name="Barry K."/>
            <person name="Miller A.N."/>
            <person name="Grigoriev I.V."/>
            <person name="Debuchy R."/>
            <person name="Gladieux P."/>
            <person name="Thoren M.H."/>
            <person name="Johannesson H."/>
        </authorList>
    </citation>
    <scope>NUCLEOTIDE SEQUENCE</scope>
    <source>
        <strain evidence="2">CBS 892.96</strain>
    </source>
</reference>
<dbReference type="EMBL" id="MU866496">
    <property type="protein sequence ID" value="KAK4171854.1"/>
    <property type="molecule type" value="Genomic_DNA"/>
</dbReference>
<evidence type="ECO:0000313" key="2">
    <source>
        <dbReference type="EMBL" id="KAK4171854.1"/>
    </source>
</evidence>
<keyword evidence="1" id="KW-0472">Membrane</keyword>
<name>A0AAN6VXY9_9PEZI</name>
<accession>A0AAN6VXY9</accession>
<keyword evidence="3" id="KW-1185">Reference proteome</keyword>
<evidence type="ECO:0008006" key="4">
    <source>
        <dbReference type="Google" id="ProtNLM"/>
    </source>
</evidence>
<evidence type="ECO:0000256" key="1">
    <source>
        <dbReference type="SAM" id="Phobius"/>
    </source>
</evidence>
<dbReference type="Proteomes" id="UP001302321">
    <property type="component" value="Unassembled WGS sequence"/>
</dbReference>
<proteinExistence type="predicted"/>
<reference evidence="2" key="1">
    <citation type="journal article" date="2023" name="Mol. Phylogenet. Evol.">
        <title>Genome-scale phylogeny and comparative genomics of the fungal order Sordariales.</title>
        <authorList>
            <person name="Hensen N."/>
            <person name="Bonometti L."/>
            <person name="Westerberg I."/>
            <person name="Brannstrom I.O."/>
            <person name="Guillou S."/>
            <person name="Cros-Aarteil S."/>
            <person name="Calhoun S."/>
            <person name="Haridas S."/>
            <person name="Kuo A."/>
            <person name="Mondo S."/>
            <person name="Pangilinan J."/>
            <person name="Riley R."/>
            <person name="LaButti K."/>
            <person name="Andreopoulos B."/>
            <person name="Lipzen A."/>
            <person name="Chen C."/>
            <person name="Yan M."/>
            <person name="Daum C."/>
            <person name="Ng V."/>
            <person name="Clum A."/>
            <person name="Steindorff A."/>
            <person name="Ohm R.A."/>
            <person name="Martin F."/>
            <person name="Silar P."/>
            <person name="Natvig D.O."/>
            <person name="Lalanne C."/>
            <person name="Gautier V."/>
            <person name="Ament-Velasquez S.L."/>
            <person name="Kruys A."/>
            <person name="Hutchinson M.I."/>
            <person name="Powell A.J."/>
            <person name="Barry K."/>
            <person name="Miller A.N."/>
            <person name="Grigoriev I.V."/>
            <person name="Debuchy R."/>
            <person name="Gladieux P."/>
            <person name="Hiltunen Thoren M."/>
            <person name="Johannesson H."/>
        </authorList>
    </citation>
    <scope>NUCLEOTIDE SEQUENCE</scope>
    <source>
        <strain evidence="2">CBS 892.96</strain>
    </source>
</reference>
<feature type="transmembrane region" description="Helical" evidence="1">
    <location>
        <begin position="85"/>
        <end position="102"/>
    </location>
</feature>
<comment type="caution">
    <text evidence="2">The sequence shown here is derived from an EMBL/GenBank/DDBJ whole genome shotgun (WGS) entry which is preliminary data.</text>
</comment>
<feature type="transmembrane region" description="Helical" evidence="1">
    <location>
        <begin position="122"/>
        <end position="147"/>
    </location>
</feature>
<keyword evidence="1" id="KW-0812">Transmembrane</keyword>
<evidence type="ECO:0000313" key="3">
    <source>
        <dbReference type="Proteomes" id="UP001302321"/>
    </source>
</evidence>
<keyword evidence="1" id="KW-1133">Transmembrane helix</keyword>